<dbReference type="EMBL" id="JBBNFW010000148">
    <property type="protein sequence ID" value="MEQ2412774.1"/>
    <property type="molecule type" value="Genomic_DNA"/>
</dbReference>
<protein>
    <submittedName>
        <fullName evidence="3">DUF3656 domain-containing protein</fullName>
    </submittedName>
</protein>
<dbReference type="PANTHER" id="PTHR30217:SF10">
    <property type="entry name" value="23S RRNA 5-HYDROXYCYTIDINE C2501 SYNTHASE"/>
    <property type="match status" value="1"/>
</dbReference>
<feature type="domain" description="Peptidase U32 collagenase" evidence="2">
    <location>
        <begin position="324"/>
        <end position="421"/>
    </location>
</feature>
<keyword evidence="4" id="KW-1185">Reference proteome</keyword>
<dbReference type="RefSeq" id="WP_021925517.1">
    <property type="nucleotide sequence ID" value="NZ_JAOQJM010000014.1"/>
</dbReference>
<dbReference type="InterPro" id="IPR020988">
    <property type="entry name" value="Pept_U32_collagenase"/>
</dbReference>
<name>A0ABV1CK59_9FIRM</name>
<feature type="coiled-coil region" evidence="1">
    <location>
        <begin position="403"/>
        <end position="431"/>
    </location>
</feature>
<sequence length="735" mass="82639">MKRNIELLAPAGSYEGFEAALGAGADAVYVGGSMFGARAYAQNFTQEELLKAIDTAHIHGRKLYLTVNTLLKNRELKGELIAYLTPYYEAGLDAVIVQDMGVFAVLKQEFPGLHLHASTQMTVTGPEGMKFLAAQGATRVVAARELSLEELSRMHQASPIEIEAFVHGALCYSYSGQCLMSSLLGGRSGNRGRCAQPCRLPYQVKNFKTRDYGKGEFCPLSLKDICTIEILPQIIEAGVTSLKIEGRMKQPSYTAGVTGMYRKYLDLLFEKGQENYQVSEKDRKYLLDLFNRGGSCTGYYQMGNGPQMMAFTNEKKTGEVSLQPKTLKEPIKGELSLFPESPVFLTVSCRGESAAAFLGEVQYAKSQPVTEERIRQQMDKLGNTPFVWEGLDIQMGESIFVPMKTLNEARHQALEELQEKLLEKYRRDKAEKMIEAEMKPEESASSTERSASNYVSYGVEGAIPVYASCETDEAAEILCREKGIQGIYLPYLLMEKYLQAGLSQGKEMYLSLPHITRGNPPKGYLDQIQKWLKEGMTGLLVRNLESYSRLAELGFSEKCVLDHSLYTWNDEAIHFWKNQKILRNTVPLELNEKELRHRENAGSEVIVYGRLPLMHSAQCVRKNTTGCNRQEDRLVLKDRYDKEFPVVCYCHPWKTGNTKPEGPCYNIIYNSLPYGLLKEADKVKALGVSAVRLSFTIESAGQTQQILEDFVAAYREGRVSREYEFTKGHFKRGAE</sequence>
<organism evidence="3 4">
    <name type="scientific">Blautia acetigignens</name>
    <dbReference type="NCBI Taxonomy" id="2981783"/>
    <lineage>
        <taxon>Bacteria</taxon>
        <taxon>Bacillati</taxon>
        <taxon>Bacillota</taxon>
        <taxon>Clostridia</taxon>
        <taxon>Lachnospirales</taxon>
        <taxon>Lachnospiraceae</taxon>
        <taxon>Blautia</taxon>
    </lineage>
</organism>
<evidence type="ECO:0000313" key="4">
    <source>
        <dbReference type="Proteomes" id="UP001470752"/>
    </source>
</evidence>
<gene>
    <name evidence="3" type="ORF">AAAX94_07035</name>
</gene>
<proteinExistence type="predicted"/>
<reference evidence="3 4" key="1">
    <citation type="submission" date="2024-04" db="EMBL/GenBank/DDBJ databases">
        <title>Human intestinal bacterial collection.</title>
        <authorList>
            <person name="Pauvert C."/>
            <person name="Hitch T.C.A."/>
            <person name="Clavel T."/>
        </authorList>
    </citation>
    <scope>NUCLEOTIDE SEQUENCE [LARGE SCALE GENOMIC DNA]</scope>
    <source>
        <strain evidence="3 4">CLA-AA-H161</strain>
    </source>
</reference>
<dbReference type="Pfam" id="PF01136">
    <property type="entry name" value="Peptidase_U32"/>
    <property type="match status" value="1"/>
</dbReference>
<dbReference type="PANTHER" id="PTHR30217">
    <property type="entry name" value="PEPTIDASE U32 FAMILY"/>
    <property type="match status" value="1"/>
</dbReference>
<evidence type="ECO:0000313" key="3">
    <source>
        <dbReference type="EMBL" id="MEQ2412774.1"/>
    </source>
</evidence>
<dbReference type="Pfam" id="PF12392">
    <property type="entry name" value="DUF3656"/>
    <property type="match status" value="1"/>
</dbReference>
<keyword evidence="1" id="KW-0175">Coiled coil</keyword>
<dbReference type="InterPro" id="IPR001539">
    <property type="entry name" value="Peptidase_U32"/>
</dbReference>
<dbReference type="Proteomes" id="UP001470752">
    <property type="component" value="Unassembled WGS sequence"/>
</dbReference>
<accession>A0ABV1CK59</accession>
<dbReference type="PROSITE" id="PS01276">
    <property type="entry name" value="PEPTIDASE_U32"/>
    <property type="match status" value="1"/>
</dbReference>
<comment type="caution">
    <text evidence="3">The sequence shown here is derived from an EMBL/GenBank/DDBJ whole genome shotgun (WGS) entry which is preliminary data.</text>
</comment>
<evidence type="ECO:0000259" key="2">
    <source>
        <dbReference type="Pfam" id="PF12392"/>
    </source>
</evidence>
<evidence type="ECO:0000256" key="1">
    <source>
        <dbReference type="SAM" id="Coils"/>
    </source>
</evidence>
<dbReference type="InterPro" id="IPR051454">
    <property type="entry name" value="RNA/ubiquinone_mod_enzymes"/>
</dbReference>